<accession>A0A7X6L4E9</accession>
<protein>
    <recommendedName>
        <fullName evidence="3">Phosphate transport regulator</fullName>
    </recommendedName>
</protein>
<evidence type="ECO:0008006" key="3">
    <source>
        <dbReference type="Google" id="ProtNLM"/>
    </source>
</evidence>
<comment type="caution">
    <text evidence="1">The sequence shown here is derived from an EMBL/GenBank/DDBJ whole genome shotgun (WGS) entry which is preliminary data.</text>
</comment>
<dbReference type="RefSeq" id="WP_062975281.1">
    <property type="nucleotide sequence ID" value="NZ_JAAXOS010000007.1"/>
</dbReference>
<proteinExistence type="predicted"/>
<dbReference type="Gene3D" id="1.20.58.220">
    <property type="entry name" value="Phosphate transport system protein phou homolog 2, domain 2"/>
    <property type="match status" value="1"/>
</dbReference>
<dbReference type="EMBL" id="JAAXOS010000007">
    <property type="protein sequence ID" value="NKY27644.1"/>
    <property type="molecule type" value="Genomic_DNA"/>
</dbReference>
<reference evidence="1 2" key="1">
    <citation type="submission" date="2020-04" db="EMBL/GenBank/DDBJ databases">
        <title>MicrobeNet Type strains.</title>
        <authorList>
            <person name="Nicholson A.C."/>
        </authorList>
    </citation>
    <scope>NUCLEOTIDE SEQUENCE [LARGE SCALE GENOMIC DNA]</scope>
    <source>
        <strain evidence="1 2">DSM 44956</strain>
    </source>
</reference>
<keyword evidence="2" id="KW-1185">Reference proteome</keyword>
<evidence type="ECO:0000313" key="2">
    <source>
        <dbReference type="Proteomes" id="UP000540698"/>
    </source>
</evidence>
<dbReference type="Proteomes" id="UP000540698">
    <property type="component" value="Unassembled WGS sequence"/>
</dbReference>
<name>A0A7X6L4E9_9NOCA</name>
<organism evidence="1 2">
    <name type="scientific">Nocardia gamkensis</name>
    <dbReference type="NCBI Taxonomy" id="352869"/>
    <lineage>
        <taxon>Bacteria</taxon>
        <taxon>Bacillati</taxon>
        <taxon>Actinomycetota</taxon>
        <taxon>Actinomycetes</taxon>
        <taxon>Mycobacteriales</taxon>
        <taxon>Nocardiaceae</taxon>
        <taxon>Nocardia</taxon>
    </lineage>
</organism>
<dbReference type="InterPro" id="IPR038078">
    <property type="entry name" value="PhoU-like_sf"/>
</dbReference>
<dbReference type="AlphaFoldDB" id="A0A7X6L4E9"/>
<sequence length="198" mass="21464">MTSSQPLVREDSHDCSRHAADTVGQAAAVLGMLHRIPADHAEVSARLALLAERSADIACELLGESAGRCALGRALHGVVIHLRTTAELADRHRVTVLADELVEVIGIVQECGQNTARSLTAPLDSVWAAHYRAEVLRLADDADDAFRRLFARWYFDTDDLTTVAGMREVGDELENVMRAFESVADAAVAADRPGEPLR</sequence>
<evidence type="ECO:0000313" key="1">
    <source>
        <dbReference type="EMBL" id="NKY27644.1"/>
    </source>
</evidence>
<gene>
    <name evidence="1" type="ORF">HGB38_15605</name>
</gene>